<dbReference type="Gene3D" id="3.30.70.270">
    <property type="match status" value="1"/>
</dbReference>
<name>A0ABS4NCY8_9THEO</name>
<dbReference type="PROSITE" id="PS50887">
    <property type="entry name" value="GGDEF"/>
    <property type="match status" value="1"/>
</dbReference>
<reference evidence="3" key="1">
    <citation type="submission" date="2021-03" db="EMBL/GenBank/DDBJ databases">
        <title>Genomic Encyclopedia of Type Strains, Phase IV (KMG-IV): sequencing the most valuable type-strain genomes for metagenomic binning, comparative biology and taxonomic classification.</title>
        <authorList>
            <person name="Goeker M."/>
        </authorList>
    </citation>
    <scope>NUCLEOTIDE SEQUENCE</scope>
    <source>
        <strain evidence="3">DSM 101588</strain>
    </source>
</reference>
<dbReference type="PROSITE" id="PS50112">
    <property type="entry name" value="PAS"/>
    <property type="match status" value="2"/>
</dbReference>
<feature type="domain" description="PAS" evidence="1">
    <location>
        <begin position="161"/>
        <end position="197"/>
    </location>
</feature>
<dbReference type="Pfam" id="PF00990">
    <property type="entry name" value="GGDEF"/>
    <property type="match status" value="1"/>
</dbReference>
<evidence type="ECO:0000259" key="1">
    <source>
        <dbReference type="PROSITE" id="PS50112"/>
    </source>
</evidence>
<accession>A0ABS4NCY8</accession>
<dbReference type="CDD" id="cd00130">
    <property type="entry name" value="PAS"/>
    <property type="match status" value="2"/>
</dbReference>
<evidence type="ECO:0000259" key="2">
    <source>
        <dbReference type="PROSITE" id="PS50887"/>
    </source>
</evidence>
<dbReference type="Gene3D" id="3.30.450.20">
    <property type="entry name" value="PAS domain"/>
    <property type="match status" value="3"/>
</dbReference>
<dbReference type="InterPro" id="IPR035965">
    <property type="entry name" value="PAS-like_dom_sf"/>
</dbReference>
<sequence length="568" mass="65524">MYIENMHKRGRILQVEHSHLSQQIVSDLLYENGYEVEKVTTGEEAIIILDGDGKTVFVNPAVEKLFGYSKEELIGKDLHRIIVTDKNAYNLFADAFKRFNLTGDGEKIGKTVEFKARHKSGKEIDIEVSLSSFKILDSWYVLGIIRNVEERKQHEKEIEQSHKRFIELAENAPIGIIRCDKNGNIIYVNQKTLEILGSPDIEETKRINLLTFPLLVNQGLSKELDECIRNNKSGIYEINYVSKWGKDVWLRVHIKPLEEDGEIVGAQIIVDDITEKKCLEKENRQKEERIRLMVEGIPSPAWLVSKDHRILAQNNAAKTIFGTKVGDYCWGIMHDMTPKIAKNGSDLLTAKCSFCRADEAFDRNEPINSEVEVDGSIWDTWWIPLGDDIYLHYAIDVTKYKKIEEELRYLSDTDVLTNAYNRRYFIRKLEEEIERSKRYKSIFSIIMLDIDHFKKINDMYGHNLGDEVLKNLSNIIMNRIRKVDVFARWGGEEFVVLLPDTTVEDAAHLAEELRCRLSNMKISNIENVTASFGVTEYKEGDISDSIMSRVDNIMYEAKSAGRNRVCHD</sequence>
<dbReference type="InterPro" id="IPR043128">
    <property type="entry name" value="Rev_trsase/Diguanyl_cyclase"/>
</dbReference>
<protein>
    <submittedName>
        <fullName evidence="3">Diguanylate cyclase (GGDEF)-like protein/PAS domain S-box-containing protein</fullName>
    </submittedName>
</protein>
<dbReference type="SMART" id="SM00267">
    <property type="entry name" value="GGDEF"/>
    <property type="match status" value="1"/>
</dbReference>
<organism evidence="3 4">
    <name type="scientific">Thermoanaerobacterium butyriciformans</name>
    <dbReference type="NCBI Taxonomy" id="1702242"/>
    <lineage>
        <taxon>Bacteria</taxon>
        <taxon>Bacillati</taxon>
        <taxon>Bacillota</taxon>
        <taxon>Clostridia</taxon>
        <taxon>Thermoanaerobacterales</taxon>
        <taxon>Thermoanaerobacteraceae</taxon>
        <taxon>Thermoanaerobacterium</taxon>
    </lineage>
</organism>
<dbReference type="InterPro" id="IPR000160">
    <property type="entry name" value="GGDEF_dom"/>
</dbReference>
<dbReference type="SUPFAM" id="SSF55785">
    <property type="entry name" value="PYP-like sensor domain (PAS domain)"/>
    <property type="match status" value="3"/>
</dbReference>
<dbReference type="SUPFAM" id="SSF55073">
    <property type="entry name" value="Nucleotide cyclase"/>
    <property type="match status" value="1"/>
</dbReference>
<feature type="domain" description="GGDEF" evidence="2">
    <location>
        <begin position="441"/>
        <end position="568"/>
    </location>
</feature>
<evidence type="ECO:0000313" key="4">
    <source>
        <dbReference type="Proteomes" id="UP001166402"/>
    </source>
</evidence>
<comment type="caution">
    <text evidence="3">The sequence shown here is derived from an EMBL/GenBank/DDBJ whole genome shotgun (WGS) entry which is preliminary data.</text>
</comment>
<dbReference type="RefSeq" id="WP_209453400.1">
    <property type="nucleotide sequence ID" value="NZ_JAGGLT010000008.1"/>
</dbReference>
<dbReference type="Pfam" id="PF13188">
    <property type="entry name" value="PAS_8"/>
    <property type="match status" value="1"/>
</dbReference>
<dbReference type="InterPro" id="IPR000014">
    <property type="entry name" value="PAS"/>
</dbReference>
<gene>
    <name evidence="3" type="ORF">J2Z80_001010</name>
</gene>
<keyword evidence="4" id="KW-1185">Reference proteome</keyword>
<dbReference type="PANTHER" id="PTHR45138:SF9">
    <property type="entry name" value="DIGUANYLATE CYCLASE DGCM-RELATED"/>
    <property type="match status" value="1"/>
</dbReference>
<feature type="domain" description="PAS" evidence="1">
    <location>
        <begin position="46"/>
        <end position="78"/>
    </location>
</feature>
<dbReference type="EMBL" id="JAGGLT010000008">
    <property type="protein sequence ID" value="MBP2071495.1"/>
    <property type="molecule type" value="Genomic_DNA"/>
</dbReference>
<dbReference type="Proteomes" id="UP001166402">
    <property type="component" value="Unassembled WGS sequence"/>
</dbReference>
<dbReference type="InterPro" id="IPR001610">
    <property type="entry name" value="PAC"/>
</dbReference>
<dbReference type="SMART" id="SM00086">
    <property type="entry name" value="PAC"/>
    <property type="match status" value="2"/>
</dbReference>
<proteinExistence type="predicted"/>
<evidence type="ECO:0000313" key="3">
    <source>
        <dbReference type="EMBL" id="MBP2071495.1"/>
    </source>
</evidence>
<dbReference type="InterPro" id="IPR050469">
    <property type="entry name" value="Diguanylate_Cyclase"/>
</dbReference>
<dbReference type="Pfam" id="PF13426">
    <property type="entry name" value="PAS_9"/>
    <property type="match status" value="2"/>
</dbReference>
<dbReference type="PANTHER" id="PTHR45138">
    <property type="entry name" value="REGULATORY COMPONENTS OF SENSORY TRANSDUCTION SYSTEM"/>
    <property type="match status" value="1"/>
</dbReference>
<dbReference type="CDD" id="cd01949">
    <property type="entry name" value="GGDEF"/>
    <property type="match status" value="1"/>
</dbReference>
<dbReference type="NCBIfam" id="TIGR00229">
    <property type="entry name" value="sensory_box"/>
    <property type="match status" value="2"/>
</dbReference>
<dbReference type="NCBIfam" id="TIGR00254">
    <property type="entry name" value="GGDEF"/>
    <property type="match status" value="1"/>
</dbReference>
<dbReference type="InterPro" id="IPR029787">
    <property type="entry name" value="Nucleotide_cyclase"/>
</dbReference>
<dbReference type="SMART" id="SM00091">
    <property type="entry name" value="PAS"/>
    <property type="match status" value="3"/>
</dbReference>